<keyword evidence="3 10" id="KW-0812">Transmembrane</keyword>
<evidence type="ECO:0000256" key="5">
    <source>
        <dbReference type="ARBA" id="ARBA00022882"/>
    </source>
</evidence>
<keyword evidence="4" id="KW-0631">Potassium channel</keyword>
<dbReference type="Pfam" id="PF00520">
    <property type="entry name" value="Ion_trans"/>
    <property type="match status" value="1"/>
</dbReference>
<dbReference type="GO" id="GO:0034702">
    <property type="term" value="C:monoatomic ion channel complex"/>
    <property type="evidence" value="ECO:0007669"/>
    <property type="project" value="UniProtKB-KW"/>
</dbReference>
<evidence type="ECO:0000256" key="10">
    <source>
        <dbReference type="SAM" id="Phobius"/>
    </source>
</evidence>
<name>A0A2U1PMR7_ARTAN</name>
<comment type="caution">
    <text evidence="12">The sequence shown here is derived from an EMBL/GenBank/DDBJ whole genome shotgun (WGS) entry which is preliminary data.</text>
</comment>
<evidence type="ECO:0000313" key="12">
    <source>
        <dbReference type="EMBL" id="PWA87056.1"/>
    </source>
</evidence>
<evidence type="ECO:0000256" key="1">
    <source>
        <dbReference type="ARBA" id="ARBA00004141"/>
    </source>
</evidence>
<evidence type="ECO:0000256" key="9">
    <source>
        <dbReference type="ARBA" id="ARBA00023303"/>
    </source>
</evidence>
<keyword evidence="5" id="KW-0813">Transport</keyword>
<gene>
    <name evidence="12" type="ORF">CTI12_AA136300</name>
</gene>
<dbReference type="AlphaFoldDB" id="A0A2U1PMR7"/>
<evidence type="ECO:0000256" key="8">
    <source>
        <dbReference type="ARBA" id="ARBA00023136"/>
    </source>
</evidence>
<keyword evidence="5" id="KW-0406">Ion transport</keyword>
<evidence type="ECO:0000256" key="6">
    <source>
        <dbReference type="ARBA" id="ARBA00022958"/>
    </source>
</evidence>
<organism evidence="12 13">
    <name type="scientific">Artemisia annua</name>
    <name type="common">Sweet wormwood</name>
    <dbReference type="NCBI Taxonomy" id="35608"/>
    <lineage>
        <taxon>Eukaryota</taxon>
        <taxon>Viridiplantae</taxon>
        <taxon>Streptophyta</taxon>
        <taxon>Embryophyta</taxon>
        <taxon>Tracheophyta</taxon>
        <taxon>Spermatophyta</taxon>
        <taxon>Magnoliopsida</taxon>
        <taxon>eudicotyledons</taxon>
        <taxon>Gunneridae</taxon>
        <taxon>Pentapetalae</taxon>
        <taxon>asterids</taxon>
        <taxon>campanulids</taxon>
        <taxon>Asterales</taxon>
        <taxon>Asteraceae</taxon>
        <taxon>Asteroideae</taxon>
        <taxon>Anthemideae</taxon>
        <taxon>Artemisiinae</taxon>
        <taxon>Artemisia</taxon>
    </lineage>
</organism>
<keyword evidence="5" id="KW-0851">Voltage-gated channel</keyword>
<evidence type="ECO:0000313" key="13">
    <source>
        <dbReference type="Proteomes" id="UP000245207"/>
    </source>
</evidence>
<feature type="transmembrane region" description="Helical" evidence="10">
    <location>
        <begin position="162"/>
        <end position="184"/>
    </location>
</feature>
<reference evidence="12 13" key="1">
    <citation type="journal article" date="2018" name="Mol. Plant">
        <title>The genome of Artemisia annua provides insight into the evolution of Asteraceae family and artemisinin biosynthesis.</title>
        <authorList>
            <person name="Shen Q."/>
            <person name="Zhang L."/>
            <person name="Liao Z."/>
            <person name="Wang S."/>
            <person name="Yan T."/>
            <person name="Shi P."/>
            <person name="Liu M."/>
            <person name="Fu X."/>
            <person name="Pan Q."/>
            <person name="Wang Y."/>
            <person name="Lv Z."/>
            <person name="Lu X."/>
            <person name="Zhang F."/>
            <person name="Jiang W."/>
            <person name="Ma Y."/>
            <person name="Chen M."/>
            <person name="Hao X."/>
            <person name="Li L."/>
            <person name="Tang Y."/>
            <person name="Lv G."/>
            <person name="Zhou Y."/>
            <person name="Sun X."/>
            <person name="Brodelius P.E."/>
            <person name="Rose J.K.C."/>
            <person name="Tang K."/>
        </authorList>
    </citation>
    <scope>NUCLEOTIDE SEQUENCE [LARGE SCALE GENOMIC DNA]</scope>
    <source>
        <strain evidence="13">cv. Huhao1</strain>
        <tissue evidence="12">Leaf</tissue>
    </source>
</reference>
<sequence>MSPMYSKKRDNRSSTTLIMSPMNSRLRYWQIFMVIMVAYSAWTYPFQAAFLKPSAQSLRKIYIADNIINVFFLFDIILKFFVGYFDPKTLLFVRDPKSIARRYLSTWFIPDVASTLPIELVFYFLYGKYSMCLLYIVLGLIRLSRLRHVARFFTRLEMDIRFSYLWVRCARILCVTLFSVHYYFLPRWNPYEDYYRNAAEKVFLFIYSFFFNIGIRVYAIRSVYRLIYMFFDGRAVEFDIKKLEYIDEFLELLLPTGEEDVDEDQNMSLHLMTADALLKARLDPNTRDSKRRYGSRVAIFKGLPKVKTNRRGVLILLPSSLTELKVIAGEIFGFDATNAKVRNKDGDEVTSISVIRDNEKLFIGDTP</sequence>
<comment type="subcellular location">
    <subcellularLocation>
        <location evidence="1">Membrane</location>
        <topology evidence="1">Multi-pass membrane protein</topology>
    </subcellularLocation>
</comment>
<feature type="transmembrane region" description="Helical" evidence="10">
    <location>
        <begin position="204"/>
        <end position="224"/>
    </location>
</feature>
<dbReference type="EMBL" id="PKPP01000955">
    <property type="protein sequence ID" value="PWA87056.1"/>
    <property type="molecule type" value="Genomic_DNA"/>
</dbReference>
<evidence type="ECO:0000256" key="3">
    <source>
        <dbReference type="ARBA" id="ARBA00022692"/>
    </source>
</evidence>
<dbReference type="PROSITE" id="PS51490">
    <property type="entry name" value="KHA"/>
    <property type="match status" value="1"/>
</dbReference>
<dbReference type="Pfam" id="PF11834">
    <property type="entry name" value="KHA"/>
    <property type="match status" value="1"/>
</dbReference>
<evidence type="ECO:0000259" key="11">
    <source>
        <dbReference type="PROSITE" id="PS51490"/>
    </source>
</evidence>
<evidence type="ECO:0000256" key="4">
    <source>
        <dbReference type="ARBA" id="ARBA00022826"/>
    </source>
</evidence>
<dbReference type="STRING" id="35608.A0A2U1PMR7"/>
<feature type="transmembrane region" description="Helical" evidence="10">
    <location>
        <begin position="67"/>
        <end position="85"/>
    </location>
</feature>
<keyword evidence="2" id="KW-0633">Potassium transport</keyword>
<dbReference type="Proteomes" id="UP000245207">
    <property type="component" value="Unassembled WGS sequence"/>
</dbReference>
<dbReference type="PANTHER" id="PTHR45743:SF21">
    <property type="entry name" value="POTASSIUM CHANNEL AKT2_3"/>
    <property type="match status" value="1"/>
</dbReference>
<dbReference type="InterPro" id="IPR005821">
    <property type="entry name" value="Ion_trans_dom"/>
</dbReference>
<evidence type="ECO:0000256" key="2">
    <source>
        <dbReference type="ARBA" id="ARBA00022538"/>
    </source>
</evidence>
<protein>
    <submittedName>
        <fullName evidence="12">Potassium transport 2/3</fullName>
    </submittedName>
</protein>
<feature type="transmembrane region" description="Helical" evidence="10">
    <location>
        <begin position="28"/>
        <end position="46"/>
    </location>
</feature>
<dbReference type="GO" id="GO:0005249">
    <property type="term" value="F:voltage-gated potassium channel activity"/>
    <property type="evidence" value="ECO:0007669"/>
    <property type="project" value="InterPro"/>
</dbReference>
<dbReference type="InterPro" id="IPR045319">
    <property type="entry name" value="KAT/AKT"/>
</dbReference>
<feature type="domain" description="KHA" evidence="11">
    <location>
        <begin position="296"/>
        <end position="367"/>
    </location>
</feature>
<dbReference type="OrthoDB" id="2021138at2759"/>
<evidence type="ECO:0000256" key="7">
    <source>
        <dbReference type="ARBA" id="ARBA00022989"/>
    </source>
</evidence>
<dbReference type="InterPro" id="IPR021789">
    <property type="entry name" value="KHA_dom"/>
</dbReference>
<keyword evidence="7 10" id="KW-1133">Transmembrane helix</keyword>
<dbReference type="PANTHER" id="PTHR45743">
    <property type="entry name" value="POTASSIUM CHANNEL AKT1"/>
    <property type="match status" value="1"/>
</dbReference>
<keyword evidence="6" id="KW-0630">Potassium</keyword>
<dbReference type="Gene3D" id="1.10.287.70">
    <property type="match status" value="1"/>
</dbReference>
<dbReference type="SUPFAM" id="SSF81324">
    <property type="entry name" value="Voltage-gated potassium channels"/>
    <property type="match status" value="1"/>
</dbReference>
<keyword evidence="9" id="KW-0407">Ion channel</keyword>
<proteinExistence type="predicted"/>
<keyword evidence="13" id="KW-1185">Reference proteome</keyword>
<keyword evidence="8 10" id="KW-0472">Membrane</keyword>
<accession>A0A2U1PMR7</accession>
<feature type="transmembrane region" description="Helical" evidence="10">
    <location>
        <begin position="120"/>
        <end position="141"/>
    </location>
</feature>